<reference evidence="1 2" key="1">
    <citation type="submission" date="2015-04" db="EMBL/GenBank/DDBJ databases">
        <title>Complete genome sequence of Schizopora paradoxa KUC8140, a cosmopolitan wood degrader in East Asia.</title>
        <authorList>
            <consortium name="DOE Joint Genome Institute"/>
            <person name="Min B."/>
            <person name="Park H."/>
            <person name="Jang Y."/>
            <person name="Kim J.-J."/>
            <person name="Kim K.H."/>
            <person name="Pangilinan J."/>
            <person name="Lipzen A."/>
            <person name="Riley R."/>
            <person name="Grigoriev I.V."/>
            <person name="Spatafora J.W."/>
            <person name="Choi I.-G."/>
        </authorList>
    </citation>
    <scope>NUCLEOTIDE SEQUENCE [LARGE SCALE GENOMIC DNA]</scope>
    <source>
        <strain evidence="1 2">KUC8140</strain>
    </source>
</reference>
<name>A0A0H2RHD4_9AGAM</name>
<dbReference type="AlphaFoldDB" id="A0A0H2RHD4"/>
<dbReference type="EMBL" id="KQ086003">
    <property type="protein sequence ID" value="KLO11325.1"/>
    <property type="molecule type" value="Genomic_DNA"/>
</dbReference>
<dbReference type="InParanoid" id="A0A0H2RHD4"/>
<evidence type="ECO:0000313" key="1">
    <source>
        <dbReference type="EMBL" id="KLO11325.1"/>
    </source>
</evidence>
<sequence length="431" mass="48664">MNKSIEIFSTKEFENCQESSFAPIASIQLTPRGFNPGDSSLSDGFEDVLIRNPSHAPNGTPLLQFSCRTKAGVYHLFSVIFNGREEERFTLRDIPLGETVAFIYPREANRSTRLPSLIFVDMRRTTVDGQETPIHTNSRTPKSIRDGFPLLHYTTTLDLDDGVGLLAIGTGRGHLCFARFLPDGIISGGSFIDELPTHRSNQGELSAEPVAMDIPAYYHCHRGQMEKPVKDIGVIRDVTIHWPVPENIQDINPWSCNWEKFEAAYDWVAPTNRWPANDPEFSIWIPTTASACISLTTFGDIIPLAYRLDSDIVLFRVGPRLYFSSRDEEDGEPILSFSALPISFEASVLDGRLLEAYRQPDVLKNMWGKRYKYRGISALVGAARRMEDLIDTVNRHPDEFEATLERTGDDPDLWTSDDLKLIADKWLFVDD</sequence>
<dbReference type="Proteomes" id="UP000053477">
    <property type="component" value="Unassembled WGS sequence"/>
</dbReference>
<accession>A0A0H2RHD4</accession>
<organism evidence="1 2">
    <name type="scientific">Schizopora paradoxa</name>
    <dbReference type="NCBI Taxonomy" id="27342"/>
    <lineage>
        <taxon>Eukaryota</taxon>
        <taxon>Fungi</taxon>
        <taxon>Dikarya</taxon>
        <taxon>Basidiomycota</taxon>
        <taxon>Agaricomycotina</taxon>
        <taxon>Agaricomycetes</taxon>
        <taxon>Hymenochaetales</taxon>
        <taxon>Schizoporaceae</taxon>
        <taxon>Schizopora</taxon>
    </lineage>
</organism>
<evidence type="ECO:0000313" key="2">
    <source>
        <dbReference type="Proteomes" id="UP000053477"/>
    </source>
</evidence>
<proteinExistence type="predicted"/>
<keyword evidence="2" id="KW-1185">Reference proteome</keyword>
<gene>
    <name evidence="1" type="ORF">SCHPADRAFT_477003</name>
</gene>
<protein>
    <submittedName>
        <fullName evidence="1">Uncharacterized protein</fullName>
    </submittedName>
</protein>